<evidence type="ECO:0000259" key="2">
    <source>
        <dbReference type="PROSITE" id="PS50268"/>
    </source>
</evidence>
<dbReference type="InterPro" id="IPR025193">
    <property type="entry name" value="DUF4114"/>
</dbReference>
<feature type="region of interest" description="Disordered" evidence="1">
    <location>
        <begin position="2169"/>
        <end position="2217"/>
    </location>
</feature>
<dbReference type="OrthoDB" id="419320at2"/>
<evidence type="ECO:0000256" key="1">
    <source>
        <dbReference type="SAM" id="MobiDB-lite"/>
    </source>
</evidence>
<dbReference type="InterPro" id="IPR015919">
    <property type="entry name" value="Cadherin-like_sf"/>
</dbReference>
<dbReference type="InterPro" id="IPR002126">
    <property type="entry name" value="Cadherin-like_dom"/>
</dbReference>
<gene>
    <name evidence="3" type="ORF">SAMN05421538_101209</name>
</gene>
<sequence>MAASTGTVVTYSSNKWAYADLETGPDGSFYALLKGSDGGQLVRKYNDATKTWDDYASFSATDAGVTNFSDDLDLAIDSNGNLHVVFRHAIGSGAGSKRGVMYGEHDGQGWSFTALQEDSHPRGGINSDNPRLIVDSNDVVHATWELRKSDDGSASQSIRYATNESGSFAADTVFEWSGSSQSSGINEVDKPVLSEGADGSVNVTFKYEDNFNGSGNLYTAHRPANGDWGKATLVDGTPGQANPNIYLLVDDTAVGDVSGLYLKDYSYPDKTDLYKFTVSDGTLQSSEMGLSGVSAVTDYAVHGGIEYVAGRFAAPTDDNLYAEVNAVYARPVSGGKWTQLQTFPDLTDIDIAFNSDGEYMYLLSTPLGSGPNNSGNEVGFATGKLPPPPLAPPDLVAASDSGVSDSDNITNAGDLVFSGTGPANSDFLIEKKTSFGSQGYDAKSDADGNWTRSIPASSLGEGTSSLTVSVLEFFYSRRTSTPLKVTIDTVAPEVTGVSIPDKAVKIGDEVPVSITASEAGLHLASGTVNGGTLSDFTDMKNGNYTATYTVAEGQEDRPAPAKIPVDIVLMDAAGNKSTAFKTPIDQYNDPIYANKPVIKSVSIPNKTVKIGDAVKVTINADKAGLSLVSGTVNGVALDGFADKGGGNYIATYTVAEGQDDRAAGDNIPVSLVLKDAAGNESAAYETEISQNADAIDANTPTVVVRLTNDPVKVGDNMTVTIIANETGLSLDTGTVNGVAVTGFTEKTGGVYTATYTVAEGDEDRAAGDDIPVNFVLKDAAGNKSAAYTTAISQEKDAIDANSPAVYTVDTSPPKALKVGDTSTVVIKASEPGLSLVTGTVNDVAVTDFKDQGDRSYHATYTVTEGQTDVAGKDDIPVEFVLADAAGNQSAAYTKSLGSRFAPQDYNKYKLDQIDANSPVVKSFSIPDKSVKIGDAVPVTINAGEAGLSLVSGTVNGVAVTGFTEQGSGVYTATYTVAEGDTDRAAGDDIPVNIVVVDRAGNKSAAYTTAISQSGDPIDANSPVISDVSIPNKAVKIGDDVKVTIDAGETGLSLISATLNGVDLDKSTFKDNGDKTYSLTYQVAEGHTDRTGFDTIPVEIKLADSAGNESTYTTPISQDADAIDANSPTISKFTVSNSPLKVGDTALAIIKTNEGVSLDSGTINGREITSFVEVSPTSYKAFYSVAEGDTDRAAGDDIPVNIVLVDRAGNKSAAYTTAISLDADPIDANSPTITSVSIPNRAAKVGDEVTVTISAGETGLSFVSGEVNDVELEASVFKDNGDKTYSLTYQVTEGDPDRAAGEDIPVNIVLADSAGNESTYDTAISQDADAIDANSPKIFVRLPNETAKVGDDVEVTIIANDTGLALDTGTVNGVAVTGFTEKPGGIYTAVYTVAEGDTDRRATDDIPVHFVLKDAAGNKSNAVTYIQQDNDLIDAHTPTVTGVSIPDAPAKIGDEFTVTIYADEGSLEPVSVTVNGVTFTEIEYEFDIFAENPYYYTFAYKVTEGSTSRAAGDDIPVEIVLKDYAGSVSAAYTTAISQSNDAIYANKPSITDVSIPNEAAKIGDVVRVTIDAGDAGLSLTSGTVNGVNVTDFSDVYSGMDDGGLYIRGSYDDGIYYANYTVGQGDTNRAAGDDIPVSFVLQDAVGQKSATYTGAISQDADVIDAVVPEVTSVSIPDRTAKAGDAVTVTIAAGEAGLSLVSGQVNGVDVTGFTDQGGGIYTATYTVAEGQTDRAAGDDIPVSFVLSDAVGNLSAVYDTAIRQSADLIDGNLPELSSVSIPNAAMKVGDQVEVTIRASEAGLSLASGTVNGAALTGFTDLGGGVYSATYRVTEDQTDRAPGDDVPVNIVLSDAAGNESAAYTTAISQSADAIDANTPAVTDVTIPDQNAKVGDAVTVTISAGEAGLRLVSGSVNGVALTDFTDQGGGVYSAIYTVAEGQTDRASGEDIPVNIVLADAAGNESTAYTTPISQSADMIDANAPALSQPALLEDELGELPMTTTSATPGVVVRAEAGTMLEFDFGGGQGFESGGAATGDDQIIRPAMALPEDGSYVLQLRATDQAGNSTQQSLAFELNSPPADLSLTNATISETAPGGTLIGKLGVSDPTPGERHTFSLLNSANGLFALNGTDLELADGAALDFDTAASHLVKIGVRDSAGSEYAEVLTIQVQDVQEPMPGTGAEEPAPVTPGPVTPEKAQPEPNGTGDGDGSATDGGDAAKIVTLGDGSQSLRDTAANLNNLTVTDFTEFDEIVFTDREFGSSGATFADGTPPRLIFDTDGDGVNDVTIAVPNAPKDLGLLVFEKNGETFVSLERQLPTLSEGRAQDTGDVNGIINQSFLTGDGTGGFRVTVDEMSKAGLQNLLGVYEVTPDGEIVNARALFNDVTDAHSQTVEITGVADGNQLGFFVATQGAFFVGDELGSDTFEFVDRNGSTPSIDDGTNLQLQINGTDAAFPVWHSIDQTLNSDGVQHALSGLDPDGSGIIIGFEDLVGGGDRDYQDAVIHVDLF</sequence>
<keyword evidence="4" id="KW-1185">Reference proteome</keyword>
<dbReference type="GO" id="GO:0016020">
    <property type="term" value="C:membrane"/>
    <property type="evidence" value="ECO:0007669"/>
    <property type="project" value="InterPro"/>
</dbReference>
<dbReference type="SUPFAM" id="SSF49313">
    <property type="entry name" value="Cadherin-like"/>
    <property type="match status" value="1"/>
</dbReference>
<protein>
    <submittedName>
        <fullName evidence="3">Ig-like domain (Group 3)</fullName>
    </submittedName>
</protein>
<dbReference type="GO" id="GO:0007156">
    <property type="term" value="P:homophilic cell adhesion via plasma membrane adhesion molecules"/>
    <property type="evidence" value="ECO:0007669"/>
    <property type="project" value="InterPro"/>
</dbReference>
<dbReference type="Gene3D" id="2.60.40.60">
    <property type="entry name" value="Cadherins"/>
    <property type="match status" value="1"/>
</dbReference>
<accession>A0A1G6T772</accession>
<organism evidence="3 4">
    <name type="scientific">Paracoccus isoporae</name>
    <dbReference type="NCBI Taxonomy" id="591205"/>
    <lineage>
        <taxon>Bacteria</taxon>
        <taxon>Pseudomonadati</taxon>
        <taxon>Pseudomonadota</taxon>
        <taxon>Alphaproteobacteria</taxon>
        <taxon>Rhodobacterales</taxon>
        <taxon>Paracoccaceae</taxon>
        <taxon>Paracoccus</taxon>
    </lineage>
</organism>
<dbReference type="RefSeq" id="WP_090520077.1">
    <property type="nucleotide sequence ID" value="NZ_FNAH01000001.1"/>
</dbReference>
<evidence type="ECO:0000313" key="4">
    <source>
        <dbReference type="Proteomes" id="UP000199344"/>
    </source>
</evidence>
<dbReference type="Proteomes" id="UP000199344">
    <property type="component" value="Unassembled WGS sequence"/>
</dbReference>
<dbReference type="Pfam" id="PF19077">
    <property type="entry name" value="Big_13"/>
    <property type="match status" value="1"/>
</dbReference>
<name>A0A1G6T772_9RHOB</name>
<feature type="compositionally biased region" description="Low complexity" evidence="1">
    <location>
        <begin position="2206"/>
        <end position="2215"/>
    </location>
</feature>
<dbReference type="InterPro" id="IPR044016">
    <property type="entry name" value="Big_13"/>
</dbReference>
<dbReference type="GO" id="GO:0005509">
    <property type="term" value="F:calcium ion binding"/>
    <property type="evidence" value="ECO:0007669"/>
    <property type="project" value="InterPro"/>
</dbReference>
<dbReference type="Gene3D" id="2.60.40.10">
    <property type="entry name" value="Immunoglobulins"/>
    <property type="match status" value="1"/>
</dbReference>
<dbReference type="STRING" id="591205.SAMN05421538_101209"/>
<proteinExistence type="predicted"/>
<evidence type="ECO:0000313" key="3">
    <source>
        <dbReference type="EMBL" id="SDD24928.1"/>
    </source>
</evidence>
<dbReference type="PROSITE" id="PS50268">
    <property type="entry name" value="CADHERIN_2"/>
    <property type="match status" value="1"/>
</dbReference>
<dbReference type="CDD" id="cd11304">
    <property type="entry name" value="Cadherin_repeat"/>
    <property type="match status" value="1"/>
</dbReference>
<reference evidence="3 4" key="1">
    <citation type="submission" date="2016-10" db="EMBL/GenBank/DDBJ databases">
        <authorList>
            <person name="de Groot N.N."/>
        </authorList>
    </citation>
    <scope>NUCLEOTIDE SEQUENCE [LARGE SCALE GENOMIC DNA]</scope>
    <source>
        <strain evidence="3 4">DSM 22220</strain>
    </source>
</reference>
<dbReference type="EMBL" id="FNAH01000001">
    <property type="protein sequence ID" value="SDD24928.1"/>
    <property type="molecule type" value="Genomic_DNA"/>
</dbReference>
<feature type="domain" description="Cadherin" evidence="2">
    <location>
        <begin position="2077"/>
        <end position="2185"/>
    </location>
</feature>
<dbReference type="Pfam" id="PF13448">
    <property type="entry name" value="DUF4114"/>
    <property type="match status" value="1"/>
</dbReference>
<dbReference type="InterPro" id="IPR013783">
    <property type="entry name" value="Ig-like_fold"/>
</dbReference>